<dbReference type="Gene3D" id="3.20.20.140">
    <property type="entry name" value="Metal-dependent hydrolases"/>
    <property type="match status" value="1"/>
</dbReference>
<accession>A0A127BAF4</accession>
<comment type="catalytic activity">
    <reaction evidence="6">
        <text>Endonucleolytic cleavage of RNA, removing 5'-extranucleotides from tRNA precursor.</text>
        <dbReference type="EC" id="3.1.26.5"/>
    </reaction>
</comment>
<dbReference type="GO" id="GO:0030677">
    <property type="term" value="C:ribonuclease P complex"/>
    <property type="evidence" value="ECO:0007669"/>
    <property type="project" value="UniProtKB-UniRule"/>
</dbReference>
<evidence type="ECO:0000313" key="10">
    <source>
        <dbReference type="Proteomes" id="UP001571980"/>
    </source>
</evidence>
<sequence length="207" mass="24186">MKWIELDVRSEEAFELTKEWFDEVVFSYEVPPGSLDKSTLRELREKYEKVAITLVNPKPSLVKEVIQKFRQSYLIYVESKDLRIVRYSIERGVDAIISPWTGRKDPGIDHVLARLMAKRNVALGFSLRPLLYASQYERANMLRFMRKAWELANKYKVRRFITSSSKSKWEVREPRDLASLGIVLGMDVPQAKACLSAYPELILKRLK</sequence>
<keyword evidence="5 6" id="KW-0378">Hydrolase</keyword>
<proteinExistence type="inferred from homology"/>
<dbReference type="NCBIfam" id="NF003023">
    <property type="entry name" value="PRK03892.1"/>
    <property type="match status" value="1"/>
</dbReference>
<dbReference type="AlphaFoldDB" id="A0A127BAF4"/>
<evidence type="ECO:0000256" key="3">
    <source>
        <dbReference type="ARBA" id="ARBA00022722"/>
    </source>
</evidence>
<dbReference type="InterPro" id="IPR002738">
    <property type="entry name" value="RNase_P_p30"/>
</dbReference>
<organism evidence="7 9">
    <name type="scientific">Pyrococcus kukulkanii</name>
    <dbReference type="NCBI Taxonomy" id="1609559"/>
    <lineage>
        <taxon>Archaea</taxon>
        <taxon>Methanobacteriati</taxon>
        <taxon>Methanobacteriota</taxon>
        <taxon>Thermococci</taxon>
        <taxon>Thermococcales</taxon>
        <taxon>Thermococcaceae</taxon>
        <taxon>Pyrococcus</taxon>
    </lineage>
</organism>
<keyword evidence="2 6" id="KW-0819">tRNA processing</keyword>
<evidence type="ECO:0000313" key="7">
    <source>
        <dbReference type="EMBL" id="AMM54312.1"/>
    </source>
</evidence>
<gene>
    <name evidence="6" type="primary">rnp3</name>
    <name evidence="8" type="ORF">P8X34_07530</name>
    <name evidence="7" type="ORF">TQ32_07345</name>
</gene>
<dbReference type="InterPro" id="IPR016195">
    <property type="entry name" value="Pol/histidinol_Pase-like"/>
</dbReference>
<keyword evidence="10" id="KW-1185">Reference proteome</keyword>
<name>A0A127BAF4_9EURY</name>
<evidence type="ECO:0000256" key="5">
    <source>
        <dbReference type="ARBA" id="ARBA00022801"/>
    </source>
</evidence>
<dbReference type="GO" id="GO:0005737">
    <property type="term" value="C:cytoplasm"/>
    <property type="evidence" value="ECO:0007669"/>
    <property type="project" value="UniProtKB-SubCell"/>
</dbReference>
<evidence type="ECO:0000256" key="2">
    <source>
        <dbReference type="ARBA" id="ARBA00022694"/>
    </source>
</evidence>
<dbReference type="Proteomes" id="UP000070587">
    <property type="component" value="Chromosome"/>
</dbReference>
<keyword evidence="1 6" id="KW-0963">Cytoplasm</keyword>
<dbReference type="PATRIC" id="fig|1609559.3.peg.1540"/>
<evidence type="ECO:0000256" key="6">
    <source>
        <dbReference type="HAMAP-Rule" id="MF_00756"/>
    </source>
</evidence>
<dbReference type="EMBL" id="JARRIG010000004">
    <property type="protein sequence ID" value="MFA4804583.1"/>
    <property type="molecule type" value="Genomic_DNA"/>
</dbReference>
<comment type="similarity">
    <text evidence="6">Belongs to the eukaryotic/archaeal RNase P protein component 3 family.</text>
</comment>
<dbReference type="Proteomes" id="UP001571980">
    <property type="component" value="Unassembled WGS sequence"/>
</dbReference>
<dbReference type="EC" id="3.1.26.5" evidence="6"/>
<comment type="function">
    <text evidence="6">Part of ribonuclease P, a protein complex that generates mature tRNA molecules by cleaving their 5'-ends.</text>
</comment>
<dbReference type="HAMAP" id="MF_00756">
    <property type="entry name" value="RNase_P_3"/>
    <property type="match status" value="1"/>
</dbReference>
<keyword evidence="3 6" id="KW-0540">Nuclease</keyword>
<dbReference type="STRING" id="1609559.TQ32_07345"/>
<evidence type="ECO:0000313" key="8">
    <source>
        <dbReference type="EMBL" id="MFA4804583.1"/>
    </source>
</evidence>
<dbReference type="RefSeq" id="WP_068322961.1">
    <property type="nucleotide sequence ID" value="NZ_CP010835.1"/>
</dbReference>
<dbReference type="EMBL" id="CP010835">
    <property type="protein sequence ID" value="AMM54312.1"/>
    <property type="molecule type" value="Genomic_DNA"/>
</dbReference>
<dbReference type="InterPro" id="IPR023539">
    <property type="entry name" value="RNase_P_comp-3_arc"/>
</dbReference>
<dbReference type="GO" id="GO:0004526">
    <property type="term" value="F:ribonuclease P activity"/>
    <property type="evidence" value="ECO:0007669"/>
    <property type="project" value="UniProtKB-UniRule"/>
</dbReference>
<evidence type="ECO:0000256" key="4">
    <source>
        <dbReference type="ARBA" id="ARBA00022759"/>
    </source>
</evidence>
<comment type="subunit">
    <text evidence="6">Consists of a catalytic RNA component and at least 4-5 protein subunits.</text>
</comment>
<keyword evidence="4 6" id="KW-0255">Endonuclease</keyword>
<comment type="subcellular location">
    <subcellularLocation>
        <location evidence="6">Cytoplasm</location>
    </subcellularLocation>
</comment>
<reference evidence="8 10" key="3">
    <citation type="submission" date="2023-03" db="EMBL/GenBank/DDBJ databases">
        <title>Speciation in Pyrococcus: adaptation to high temperature as a mechanism.</title>
        <authorList>
            <person name="Gu J."/>
        </authorList>
    </citation>
    <scope>NUCLEOTIDE SEQUENCE [LARGE SCALE GENOMIC DNA]</scope>
    <source>
        <strain evidence="8 10">LMOA34</strain>
    </source>
</reference>
<dbReference type="SUPFAM" id="SSF89550">
    <property type="entry name" value="PHP domain-like"/>
    <property type="match status" value="1"/>
</dbReference>
<dbReference type="Pfam" id="PF01876">
    <property type="entry name" value="RNase_P_p30"/>
    <property type="match status" value="1"/>
</dbReference>
<dbReference type="OrthoDB" id="85765at2157"/>
<protein>
    <recommendedName>
        <fullName evidence="6">Ribonuclease P protein component 3</fullName>
        <shortName evidence="6">RNase P component 3</shortName>
        <ecNumber evidence="6">3.1.26.5</ecNumber>
    </recommendedName>
    <alternativeName>
        <fullName evidence="6">Rpp30</fullName>
    </alternativeName>
</protein>
<dbReference type="GO" id="GO:0001682">
    <property type="term" value="P:tRNA 5'-leader removal"/>
    <property type="evidence" value="ECO:0007669"/>
    <property type="project" value="UniProtKB-UniRule"/>
</dbReference>
<dbReference type="KEGG" id="pyc:TQ32_07345"/>
<evidence type="ECO:0000313" key="9">
    <source>
        <dbReference type="Proteomes" id="UP000070587"/>
    </source>
</evidence>
<evidence type="ECO:0000256" key="1">
    <source>
        <dbReference type="ARBA" id="ARBA00022490"/>
    </source>
</evidence>
<reference evidence="7 9" key="2">
    <citation type="journal article" date="2016" name="Int. J. Syst. Evol. Microbiol.">
        <title>Pyrococcus kukulkanii sp. nov., a hyperthermophilic, piezophilic archaeon isolated from a deep-sea hydrothermal vent.</title>
        <authorList>
            <person name="Callac N."/>
            <person name="Oger P."/>
            <person name="Lesongeur F."/>
            <person name="Rattray J.E."/>
            <person name="Vannier P."/>
            <person name="Michoud G."/>
            <person name="Beauverger M."/>
            <person name="Gayet N."/>
            <person name="Rouxel O."/>
            <person name="Jebbar M."/>
            <person name="Godfroy A."/>
        </authorList>
    </citation>
    <scope>NUCLEOTIDE SEQUENCE [LARGE SCALE GENOMIC DNA]</scope>
    <source>
        <strain evidence="7 9">NCB100</strain>
    </source>
</reference>
<dbReference type="GeneID" id="28491639"/>
<reference evidence="9" key="1">
    <citation type="submission" date="2015-02" db="EMBL/GenBank/DDBJ databases">
        <title>Pyrococcus kukulkanii sp. nov., a novel hyperthermophilic archaeon isolated from a deep-sea hydrothermal vent at the Guaymas Basin.</title>
        <authorList>
            <person name="Oger P.M."/>
            <person name="Callac N."/>
            <person name="Jebbar M."/>
            <person name="Godfroy A."/>
        </authorList>
    </citation>
    <scope>NUCLEOTIDE SEQUENCE [LARGE SCALE GENOMIC DNA]</scope>
    <source>
        <strain evidence="9">NCB100</strain>
    </source>
</reference>